<organism evidence="1 2">
    <name type="scientific">Streptomyces plumbiresistens</name>
    <dbReference type="NCBI Taxonomy" id="511811"/>
    <lineage>
        <taxon>Bacteria</taxon>
        <taxon>Bacillati</taxon>
        <taxon>Actinomycetota</taxon>
        <taxon>Actinomycetes</taxon>
        <taxon>Kitasatosporales</taxon>
        <taxon>Streptomycetaceae</taxon>
        <taxon>Streptomyces</taxon>
    </lineage>
</organism>
<dbReference type="Proteomes" id="UP001500456">
    <property type="component" value="Unassembled WGS sequence"/>
</dbReference>
<gene>
    <name evidence="1" type="ORF">GCM10022232_89920</name>
</gene>
<reference evidence="2" key="1">
    <citation type="journal article" date="2019" name="Int. J. Syst. Evol. Microbiol.">
        <title>The Global Catalogue of Microorganisms (GCM) 10K type strain sequencing project: providing services to taxonomists for standard genome sequencing and annotation.</title>
        <authorList>
            <consortium name="The Broad Institute Genomics Platform"/>
            <consortium name="The Broad Institute Genome Sequencing Center for Infectious Disease"/>
            <person name="Wu L."/>
            <person name="Ma J."/>
        </authorList>
    </citation>
    <scope>NUCLEOTIDE SEQUENCE [LARGE SCALE GENOMIC DNA]</scope>
    <source>
        <strain evidence="2">JCM 16924</strain>
    </source>
</reference>
<evidence type="ECO:0000313" key="1">
    <source>
        <dbReference type="EMBL" id="GAA4030014.1"/>
    </source>
</evidence>
<protein>
    <submittedName>
        <fullName evidence="1">Uncharacterized protein</fullName>
    </submittedName>
</protein>
<dbReference type="RefSeq" id="WP_345571512.1">
    <property type="nucleotide sequence ID" value="NZ_BAAAZX010000048.1"/>
</dbReference>
<keyword evidence="2" id="KW-1185">Reference proteome</keyword>
<name>A0ABP7TR15_9ACTN</name>
<accession>A0ABP7TR15</accession>
<dbReference type="EMBL" id="BAAAZX010000048">
    <property type="protein sequence ID" value="GAA4030014.1"/>
    <property type="molecule type" value="Genomic_DNA"/>
</dbReference>
<proteinExistence type="predicted"/>
<evidence type="ECO:0000313" key="2">
    <source>
        <dbReference type="Proteomes" id="UP001500456"/>
    </source>
</evidence>
<sequence length="228" mass="25729">MKLPAYWMTRPAPPPDRRTSASFDRLLEQALANGPDEPIDYRLEAPKWQFLCHAADRGRLLLHGSGNPAISRFEPRQPDDRSEFGNRRAVFAAGDGLWPMYYAILDRDRHPMSLLNGCARIANGSERLGEPQYYFSISAQALKQQPWRPGTVYLLPAGTFELQPRMLVGDVSVQPAQWASPVPVTPVAKLAVQPEDFPFLDQIRGHDDERVWTRAAADPDGFPWHEKA</sequence>
<comment type="caution">
    <text evidence="1">The sequence shown here is derived from an EMBL/GenBank/DDBJ whole genome shotgun (WGS) entry which is preliminary data.</text>
</comment>